<feature type="non-terminal residue" evidence="2">
    <location>
        <position position="1"/>
    </location>
</feature>
<dbReference type="InterPro" id="IPR039537">
    <property type="entry name" value="Retrotran_Ty1/copia-like"/>
</dbReference>
<organism evidence="2 3">
    <name type="scientific">Mucuna pruriens</name>
    <name type="common">Velvet bean</name>
    <name type="synonym">Dolichos pruriens</name>
    <dbReference type="NCBI Taxonomy" id="157652"/>
    <lineage>
        <taxon>Eukaryota</taxon>
        <taxon>Viridiplantae</taxon>
        <taxon>Streptophyta</taxon>
        <taxon>Embryophyta</taxon>
        <taxon>Tracheophyta</taxon>
        <taxon>Spermatophyta</taxon>
        <taxon>Magnoliopsida</taxon>
        <taxon>eudicotyledons</taxon>
        <taxon>Gunneridae</taxon>
        <taxon>Pentapetalae</taxon>
        <taxon>rosids</taxon>
        <taxon>fabids</taxon>
        <taxon>Fabales</taxon>
        <taxon>Fabaceae</taxon>
        <taxon>Papilionoideae</taxon>
        <taxon>50 kb inversion clade</taxon>
        <taxon>NPAAA clade</taxon>
        <taxon>indigoferoid/millettioid clade</taxon>
        <taxon>Phaseoleae</taxon>
        <taxon>Mucuna</taxon>
    </lineage>
</organism>
<keyword evidence="3" id="KW-1185">Reference proteome</keyword>
<accession>A0A371EQV0</accession>
<comment type="caution">
    <text evidence="2">The sequence shown here is derived from an EMBL/GenBank/DDBJ whole genome shotgun (WGS) entry which is preliminary data.</text>
</comment>
<dbReference type="PANTHER" id="PTHR42648:SF28">
    <property type="entry name" value="TRANSPOSON-ENCODED PROTEIN WITH RIBONUCLEASE H-LIKE AND RETROVIRUS ZINC FINGER-LIKE DOMAINS"/>
    <property type="match status" value="1"/>
</dbReference>
<dbReference type="Proteomes" id="UP000257109">
    <property type="component" value="Unassembled WGS sequence"/>
</dbReference>
<dbReference type="InterPro" id="IPR057670">
    <property type="entry name" value="SH3_retrovirus"/>
</dbReference>
<dbReference type="PANTHER" id="PTHR42648">
    <property type="entry name" value="TRANSPOSASE, PUTATIVE-RELATED"/>
    <property type="match status" value="1"/>
</dbReference>
<evidence type="ECO:0000259" key="1">
    <source>
        <dbReference type="Pfam" id="PF25597"/>
    </source>
</evidence>
<dbReference type="AlphaFoldDB" id="A0A371EQV0"/>
<protein>
    <recommendedName>
        <fullName evidence="1">Retroviral polymerase SH3-like domain-containing protein</fullName>
    </recommendedName>
</protein>
<evidence type="ECO:0000313" key="3">
    <source>
        <dbReference type="Proteomes" id="UP000257109"/>
    </source>
</evidence>
<evidence type="ECO:0000313" key="2">
    <source>
        <dbReference type="EMBL" id="RDX68336.1"/>
    </source>
</evidence>
<name>A0A371EQV0_MUCPR</name>
<dbReference type="EMBL" id="QJKJ01012588">
    <property type="protein sequence ID" value="RDX68336.1"/>
    <property type="molecule type" value="Genomic_DNA"/>
</dbReference>
<sequence length="152" mass="17926">MNKILIERVRCILSEAKFPKHFWGKTLYTTMHVINLSPVVALNTEVLDKIWFDKYVKYDHLRVFDCKTFVHVAKDEKSKLDMKTKQCIFIGYGQDEYGNKLYDLVEKKLFRSHIDKVKKTTPEKDNSLSEINPVRMSVHDLDTVENNVQNDE</sequence>
<dbReference type="Pfam" id="PF25597">
    <property type="entry name" value="SH3_retrovirus"/>
    <property type="match status" value="1"/>
</dbReference>
<reference evidence="2" key="1">
    <citation type="submission" date="2018-05" db="EMBL/GenBank/DDBJ databases">
        <title>Draft genome of Mucuna pruriens seed.</title>
        <authorList>
            <person name="Nnadi N.E."/>
            <person name="Vos R."/>
            <person name="Hasami M.H."/>
            <person name="Devisetty U.K."/>
            <person name="Aguiy J.C."/>
        </authorList>
    </citation>
    <scope>NUCLEOTIDE SEQUENCE [LARGE SCALE GENOMIC DNA]</scope>
    <source>
        <strain evidence="2">JCA_2017</strain>
    </source>
</reference>
<gene>
    <name evidence="2" type="ORF">CR513_52691</name>
</gene>
<feature type="domain" description="Retroviral polymerase SH3-like" evidence="1">
    <location>
        <begin position="66"/>
        <end position="115"/>
    </location>
</feature>
<proteinExistence type="predicted"/>
<dbReference type="STRING" id="157652.A0A371EQV0"/>